<protein>
    <submittedName>
        <fullName evidence="4">Regulatory protein TetR</fullName>
    </submittedName>
</protein>
<reference evidence="4 5" key="1">
    <citation type="submission" date="2014-11" db="EMBL/GenBank/DDBJ databases">
        <title>Draft Genome Sequence of Brevibacterium linens AE038-8.</title>
        <authorList>
            <person name="Maizel D."/>
            <person name="Utturkar S.M."/>
            <person name="Brown S.D."/>
            <person name="Ferrero M."/>
            <person name="Rosen B.P."/>
        </authorList>
    </citation>
    <scope>NUCLEOTIDE SEQUENCE [LARGE SCALE GENOMIC DNA]</scope>
    <source>
        <strain evidence="4 5">AE038-8</strain>
    </source>
</reference>
<evidence type="ECO:0000313" key="4">
    <source>
        <dbReference type="EMBL" id="KHS52624.1"/>
    </source>
</evidence>
<name>A0A0B9A1W2_BRELN</name>
<proteinExistence type="predicted"/>
<organism evidence="4 5">
    <name type="scientific">Brevibacterium linens</name>
    <dbReference type="NCBI Taxonomy" id="1703"/>
    <lineage>
        <taxon>Bacteria</taxon>
        <taxon>Bacillati</taxon>
        <taxon>Actinomycetota</taxon>
        <taxon>Actinomycetes</taxon>
        <taxon>Micrococcales</taxon>
        <taxon>Brevibacteriaceae</taxon>
        <taxon>Brevibacterium</taxon>
    </lineage>
</organism>
<dbReference type="Gene3D" id="1.10.357.10">
    <property type="entry name" value="Tetracycline Repressor, domain 2"/>
    <property type="match status" value="1"/>
</dbReference>
<accession>A0A0B9A1W2</accession>
<dbReference type="AlphaFoldDB" id="A0A0B9A1W2"/>
<dbReference type="PROSITE" id="PS01081">
    <property type="entry name" value="HTH_TETR_1"/>
    <property type="match status" value="1"/>
</dbReference>
<dbReference type="PROSITE" id="PS50977">
    <property type="entry name" value="HTH_TETR_2"/>
    <property type="match status" value="1"/>
</dbReference>
<feature type="DNA-binding region" description="H-T-H motif" evidence="2">
    <location>
        <begin position="36"/>
        <end position="55"/>
    </location>
</feature>
<sequence>MPVEETLRSKKARLTRNALHEAAITRVLEDGLACATVANIAADAGVSTRTFFNYFETKEDAIVGLGPEVSVDEGLAFDYVHSPAGLDTLAEDTARFVREALLVGSVDPKLPARRRRLFALYPEIVSKSFDRAEELEEIVTGHVLDRLRYLGQEFSSEDSAWRSARMLTQLCRVPLSHAGQAIKANPDSVEHKGGTKAIFEDSLSLFRKVLDRLQ</sequence>
<dbReference type="Proteomes" id="UP000031488">
    <property type="component" value="Unassembled WGS sequence"/>
</dbReference>
<dbReference type="InterPro" id="IPR001647">
    <property type="entry name" value="HTH_TetR"/>
</dbReference>
<dbReference type="InterPro" id="IPR009057">
    <property type="entry name" value="Homeodomain-like_sf"/>
</dbReference>
<evidence type="ECO:0000256" key="2">
    <source>
        <dbReference type="PROSITE-ProRule" id="PRU00335"/>
    </source>
</evidence>
<comment type="caution">
    <text evidence="4">The sequence shown here is derived from an EMBL/GenBank/DDBJ whole genome shotgun (WGS) entry which is preliminary data.</text>
</comment>
<dbReference type="EMBL" id="JTJZ01000018">
    <property type="protein sequence ID" value="KHS52624.1"/>
    <property type="molecule type" value="Genomic_DNA"/>
</dbReference>
<dbReference type="Pfam" id="PF00440">
    <property type="entry name" value="TetR_N"/>
    <property type="match status" value="1"/>
</dbReference>
<gene>
    <name evidence="4" type="ORF">AE0388_1607</name>
</gene>
<dbReference type="RefSeq" id="WP_039208951.1">
    <property type="nucleotide sequence ID" value="NZ_JBCLTJ010000021.1"/>
</dbReference>
<keyword evidence="1 2" id="KW-0238">DNA-binding</keyword>
<dbReference type="GO" id="GO:0003677">
    <property type="term" value="F:DNA binding"/>
    <property type="evidence" value="ECO:0007669"/>
    <property type="project" value="UniProtKB-UniRule"/>
</dbReference>
<feature type="domain" description="HTH tetR-type" evidence="3">
    <location>
        <begin position="13"/>
        <end position="73"/>
    </location>
</feature>
<dbReference type="SUPFAM" id="SSF46689">
    <property type="entry name" value="Homeodomain-like"/>
    <property type="match status" value="1"/>
</dbReference>
<dbReference type="InterPro" id="IPR023772">
    <property type="entry name" value="DNA-bd_HTH_TetR-type_CS"/>
</dbReference>
<dbReference type="OrthoDB" id="8688418at2"/>
<evidence type="ECO:0000256" key="1">
    <source>
        <dbReference type="ARBA" id="ARBA00023125"/>
    </source>
</evidence>
<dbReference type="PATRIC" id="fig|1703.6.peg.1494"/>
<evidence type="ECO:0000259" key="3">
    <source>
        <dbReference type="PROSITE" id="PS50977"/>
    </source>
</evidence>
<keyword evidence="5" id="KW-1185">Reference proteome</keyword>
<evidence type="ECO:0000313" key="5">
    <source>
        <dbReference type="Proteomes" id="UP000031488"/>
    </source>
</evidence>